<feature type="region of interest" description="Disordered" evidence="1">
    <location>
        <begin position="31"/>
        <end position="66"/>
    </location>
</feature>
<dbReference type="EMBL" id="JAPDRK010000006">
    <property type="protein sequence ID" value="KAJ9611130.1"/>
    <property type="molecule type" value="Genomic_DNA"/>
</dbReference>
<proteinExistence type="predicted"/>
<dbReference type="InterPro" id="IPR053221">
    <property type="entry name" value="Burnettramic_acid_biosynth"/>
</dbReference>
<accession>A0AA38XD00</accession>
<evidence type="ECO:0000313" key="2">
    <source>
        <dbReference type="EMBL" id="KAJ9611130.1"/>
    </source>
</evidence>
<dbReference type="PANTHER" id="PTHR38887">
    <property type="entry name" value="CHROMOSOME 21, WHOLE GENOME SHOTGUN SEQUENCE"/>
    <property type="match status" value="1"/>
</dbReference>
<dbReference type="PANTHER" id="PTHR38887:SF1">
    <property type="entry name" value="RAS MODIFICATION PROTEIN ERF4"/>
    <property type="match status" value="1"/>
</dbReference>
<evidence type="ECO:0000256" key="1">
    <source>
        <dbReference type="SAM" id="MobiDB-lite"/>
    </source>
</evidence>
<reference evidence="2" key="1">
    <citation type="submission" date="2022-10" db="EMBL/GenBank/DDBJ databases">
        <title>Culturing micro-colonial fungi from biological soil crusts in the Mojave desert and describing Neophaeococcomyces mojavensis, and introducing the new genera and species Taxawa tesnikishii.</title>
        <authorList>
            <person name="Kurbessoian T."/>
            <person name="Stajich J.E."/>
        </authorList>
    </citation>
    <scope>NUCLEOTIDE SEQUENCE</scope>
    <source>
        <strain evidence="2">TK_41</strain>
    </source>
</reference>
<dbReference type="AlphaFoldDB" id="A0AA38XD00"/>
<evidence type="ECO:0000313" key="3">
    <source>
        <dbReference type="Proteomes" id="UP001172673"/>
    </source>
</evidence>
<comment type="caution">
    <text evidence="2">The sequence shown here is derived from an EMBL/GenBank/DDBJ whole genome shotgun (WGS) entry which is preliminary data.</text>
</comment>
<keyword evidence="3" id="KW-1185">Reference proteome</keyword>
<protein>
    <submittedName>
        <fullName evidence="2">Uncharacterized protein</fullName>
    </submittedName>
</protein>
<sequence length="571" mass="61406">MADLILKAAVKGVASGIGLVSEGIHHHKERKLAKEHLAEDNEGGVSPDDARSGNETHQGGLEEGDEEHWDLDNAQDELMSVHSNTSSTSHSEEAISKRDQINPTKITDAFIRRHPAPLAVSTLAPEHKPIDEQPDLQVPSKLPLPVILPQRRPKARVRGFIRAYAPDLNIKGIDQETFLDFIETFNQASVASPYLDAINLAGFATLALPPGISQAVQLAIMVSVKIAKDIQSRKRQNTFLDRINEEFFHPRGLYCVVMTWQPDSPTLNVSVDITSTIADRMAAPQGTGAKIKRAMKSSSGTGNIEFTECAALIFPKLDELAVATGEEAETKKAKLKHYKGFADTYFDRRAQAKHAGKNPDSALAKLIGPTPKFTSRYADPNNPASSGNIWSLLSGGHFNPPDRRQMLAAQWSGSGGRGIGMGGFGGLGAGRTGMMGGGLGGVRDTRVQMISGGGSGGRQQMMGGYGAGVYGYTRDPHYMRQETYHQQPGDQQGVMPHPYGHQNQMGGMGAYGGPIGLEGLVGTIFGTGSPGGLNPIKRILSQNVLYLMIVNLPSEEELAAATHMTEHGEEH</sequence>
<name>A0AA38XD00_9EURO</name>
<organism evidence="2 3">
    <name type="scientific">Cladophialophora chaetospira</name>
    <dbReference type="NCBI Taxonomy" id="386627"/>
    <lineage>
        <taxon>Eukaryota</taxon>
        <taxon>Fungi</taxon>
        <taxon>Dikarya</taxon>
        <taxon>Ascomycota</taxon>
        <taxon>Pezizomycotina</taxon>
        <taxon>Eurotiomycetes</taxon>
        <taxon>Chaetothyriomycetidae</taxon>
        <taxon>Chaetothyriales</taxon>
        <taxon>Herpotrichiellaceae</taxon>
        <taxon>Cladophialophora</taxon>
    </lineage>
</organism>
<dbReference type="Proteomes" id="UP001172673">
    <property type="component" value="Unassembled WGS sequence"/>
</dbReference>
<gene>
    <name evidence="2" type="ORF">H2200_004313</name>
</gene>